<comment type="caution">
    <text evidence="1">The sequence shown here is derived from an EMBL/GenBank/DDBJ whole genome shotgun (WGS) entry which is preliminary data.</text>
</comment>
<evidence type="ECO:0000313" key="2">
    <source>
        <dbReference type="Proteomes" id="UP000636010"/>
    </source>
</evidence>
<sequence>MKKIQRVLGVLILLMVITISCSKKEEREENSITDKNVNAENKKIDKQNRIEKNIVNLIEGIQNDTLKTFLQDQHVLTDLKELSRKAYKELDTTFFSFYRPQISMKGFRKGVSCEFSEEEHNYKVKYEGQGYLSRGIFCLSGNIFIVIEDFDDPMVCTYAFLLDQEQEKFTLGIPAFVDILSYQATASLNKDKIIVKHFVNKHFVGDTSSFVNGKFVEKFLVEKDTLLLVQ</sequence>
<dbReference type="Proteomes" id="UP000636010">
    <property type="component" value="Unassembled WGS sequence"/>
</dbReference>
<accession>A0ABQ1MKK5</accession>
<dbReference type="PROSITE" id="PS51257">
    <property type="entry name" value="PROKAR_LIPOPROTEIN"/>
    <property type="match status" value="1"/>
</dbReference>
<gene>
    <name evidence="1" type="ORF">GCM10011506_25440</name>
</gene>
<protein>
    <recommendedName>
        <fullName evidence="3">Lipoprotein</fullName>
    </recommendedName>
</protein>
<keyword evidence="2" id="KW-1185">Reference proteome</keyword>
<evidence type="ECO:0000313" key="1">
    <source>
        <dbReference type="EMBL" id="GGC38902.1"/>
    </source>
</evidence>
<reference evidence="2" key="1">
    <citation type="journal article" date="2019" name="Int. J. Syst. Evol. Microbiol.">
        <title>The Global Catalogue of Microorganisms (GCM) 10K type strain sequencing project: providing services to taxonomists for standard genome sequencing and annotation.</title>
        <authorList>
            <consortium name="The Broad Institute Genomics Platform"/>
            <consortium name="The Broad Institute Genome Sequencing Center for Infectious Disease"/>
            <person name="Wu L."/>
            <person name="Ma J."/>
        </authorList>
    </citation>
    <scope>NUCLEOTIDE SEQUENCE [LARGE SCALE GENOMIC DNA]</scope>
    <source>
        <strain evidence="2">CGMCC 1.10832</strain>
    </source>
</reference>
<proteinExistence type="predicted"/>
<name>A0ABQ1MKK5_9BACT</name>
<dbReference type="EMBL" id="BMEC01000008">
    <property type="protein sequence ID" value="GGC38902.1"/>
    <property type="molecule type" value="Genomic_DNA"/>
</dbReference>
<evidence type="ECO:0008006" key="3">
    <source>
        <dbReference type="Google" id="ProtNLM"/>
    </source>
</evidence>
<dbReference type="RefSeq" id="WP_188463989.1">
    <property type="nucleotide sequence ID" value="NZ_BAABHU010000008.1"/>
</dbReference>
<organism evidence="1 2">
    <name type="scientific">Marivirga lumbricoides</name>
    <dbReference type="NCBI Taxonomy" id="1046115"/>
    <lineage>
        <taxon>Bacteria</taxon>
        <taxon>Pseudomonadati</taxon>
        <taxon>Bacteroidota</taxon>
        <taxon>Cytophagia</taxon>
        <taxon>Cytophagales</taxon>
        <taxon>Marivirgaceae</taxon>
        <taxon>Marivirga</taxon>
    </lineage>
</organism>